<dbReference type="EMBL" id="CAADIO010000002">
    <property type="protein sequence ID" value="VFR77746.1"/>
    <property type="molecule type" value="Genomic_DNA"/>
</dbReference>
<evidence type="ECO:0000313" key="3">
    <source>
        <dbReference type="EMBL" id="VFR76016.1"/>
    </source>
</evidence>
<proteinExistence type="predicted"/>
<organism evidence="4">
    <name type="scientific">plant metagenome</name>
    <dbReference type="NCBI Taxonomy" id="1297885"/>
    <lineage>
        <taxon>unclassified sequences</taxon>
        <taxon>metagenomes</taxon>
        <taxon>organismal metagenomes</taxon>
    </lineage>
</organism>
<gene>
    <name evidence="1" type="ORF">AMP9_0537</name>
    <name evidence="2" type="ORF">ANT2_0522</name>
    <name evidence="3" type="ORF">ANT3_0523</name>
    <name evidence="4" type="ORF">RAN3_0528</name>
</gene>
<dbReference type="EMBL" id="CAADIG010000018">
    <property type="protein sequence ID" value="VFR44521.1"/>
    <property type="molecule type" value="Genomic_DNA"/>
</dbReference>
<name>A0A484TSS0_9ZZZZ</name>
<accession>A0A484TSS0</accession>
<evidence type="ECO:0000313" key="2">
    <source>
        <dbReference type="EMBL" id="VFR44521.1"/>
    </source>
</evidence>
<evidence type="ECO:0000313" key="1">
    <source>
        <dbReference type="EMBL" id="VFR17022.1"/>
    </source>
</evidence>
<protein>
    <submittedName>
        <fullName evidence="4">Uncharacterized protein</fullName>
    </submittedName>
</protein>
<reference evidence="4" key="1">
    <citation type="submission" date="2019-03" db="EMBL/GenBank/DDBJ databases">
        <authorList>
            <person name="Danneels B."/>
        </authorList>
    </citation>
    <scope>NUCLEOTIDE SEQUENCE</scope>
</reference>
<dbReference type="AlphaFoldDB" id="A0A484TSS0"/>
<evidence type="ECO:0000313" key="4">
    <source>
        <dbReference type="EMBL" id="VFR77746.1"/>
    </source>
</evidence>
<sequence length="41" mass="4514">MHKTPWRRMLGGRLWTVRASPREKPGGVALPQSVCVAEASP</sequence>
<dbReference type="EMBL" id="CAADID010000025">
    <property type="protein sequence ID" value="VFR76016.1"/>
    <property type="molecule type" value="Genomic_DNA"/>
</dbReference>
<dbReference type="EMBL" id="CAADHY010000008">
    <property type="protein sequence ID" value="VFR17022.1"/>
    <property type="molecule type" value="Genomic_DNA"/>
</dbReference>